<name>A0ABS5GGJ3_9BRAD</name>
<keyword evidence="2" id="KW-1185">Reference proteome</keyword>
<evidence type="ECO:0008006" key="3">
    <source>
        <dbReference type="Google" id="ProtNLM"/>
    </source>
</evidence>
<evidence type="ECO:0000313" key="1">
    <source>
        <dbReference type="EMBL" id="MBR1140450.1"/>
    </source>
</evidence>
<dbReference type="EMBL" id="JAFCLK010000041">
    <property type="protein sequence ID" value="MBR1140450.1"/>
    <property type="molecule type" value="Genomic_DNA"/>
</dbReference>
<dbReference type="Proteomes" id="UP001314635">
    <property type="component" value="Unassembled WGS sequence"/>
</dbReference>
<dbReference type="SUPFAM" id="SSF140990">
    <property type="entry name" value="FtsH protease domain-like"/>
    <property type="match status" value="1"/>
</dbReference>
<gene>
    <name evidence="1" type="ORF">JQ619_32315</name>
</gene>
<proteinExistence type="predicted"/>
<reference evidence="2" key="1">
    <citation type="journal article" date="2021" name="ISME J.">
        <title>Evolutionary origin and ecological implication of a unique nif island in free-living Bradyrhizobium lineages.</title>
        <authorList>
            <person name="Tao J."/>
        </authorList>
    </citation>
    <scope>NUCLEOTIDE SEQUENCE [LARGE SCALE GENOMIC DNA]</scope>
    <source>
        <strain evidence="2">SZCCT0094</strain>
    </source>
</reference>
<evidence type="ECO:0000313" key="2">
    <source>
        <dbReference type="Proteomes" id="UP001314635"/>
    </source>
</evidence>
<dbReference type="RefSeq" id="WP_172236122.1">
    <property type="nucleotide sequence ID" value="NZ_JABFDP010000006.1"/>
</dbReference>
<comment type="caution">
    <text evidence="1">The sequence shown here is derived from an EMBL/GenBank/DDBJ whole genome shotgun (WGS) entry which is preliminary data.</text>
</comment>
<organism evidence="1 2">
    <name type="scientific">Bradyrhizobium denitrificans</name>
    <dbReference type="NCBI Taxonomy" id="2734912"/>
    <lineage>
        <taxon>Bacteria</taxon>
        <taxon>Pseudomonadati</taxon>
        <taxon>Pseudomonadota</taxon>
        <taxon>Alphaproteobacteria</taxon>
        <taxon>Hyphomicrobiales</taxon>
        <taxon>Nitrobacteraceae</taxon>
        <taxon>Bradyrhizobium</taxon>
    </lineage>
</organism>
<sequence length="152" mass="16306">MIYEEGRQTARDQKGAAIHEAGHAIVASALGLQVGRLEIAIDGDDAKGVAEIAGSAALGLVDQLAICAAGMEAQRLFSAPTHGGAGWADHGMMIALVEGLPEEDSRTLRYAGHQRAHDILIQRTNQVERLAERLFAEKRLEPNEVKDLLCDD</sequence>
<dbReference type="Gene3D" id="1.20.58.760">
    <property type="entry name" value="Peptidase M41"/>
    <property type="match status" value="1"/>
</dbReference>
<dbReference type="InterPro" id="IPR037219">
    <property type="entry name" value="Peptidase_M41-like"/>
</dbReference>
<accession>A0ABS5GGJ3</accession>
<protein>
    <recommendedName>
        <fullName evidence="3">Peptidase M41 domain-containing protein</fullName>
    </recommendedName>
</protein>